<feature type="transmembrane region" description="Helical" evidence="7">
    <location>
        <begin position="60"/>
        <end position="81"/>
    </location>
</feature>
<feature type="transmembrane region" description="Helical" evidence="7">
    <location>
        <begin position="238"/>
        <end position="261"/>
    </location>
</feature>
<dbReference type="SUPFAM" id="SSF90123">
    <property type="entry name" value="ABC transporter transmembrane region"/>
    <property type="match status" value="1"/>
</dbReference>
<evidence type="ECO:0000313" key="11">
    <source>
        <dbReference type="Proteomes" id="UP000660708"/>
    </source>
</evidence>
<dbReference type="Pfam" id="PF00005">
    <property type="entry name" value="ABC_tran"/>
    <property type="match status" value="1"/>
</dbReference>
<evidence type="ECO:0000256" key="1">
    <source>
        <dbReference type="ARBA" id="ARBA00004651"/>
    </source>
</evidence>
<dbReference type="EMBL" id="AQHF01000034">
    <property type="protein sequence ID" value="MBE0348960.1"/>
    <property type="molecule type" value="Genomic_DNA"/>
</dbReference>
<evidence type="ECO:0000313" key="10">
    <source>
        <dbReference type="EMBL" id="MBE0348960.1"/>
    </source>
</evidence>
<dbReference type="PANTHER" id="PTHR43394">
    <property type="entry name" value="ATP-DEPENDENT PERMEASE MDL1, MITOCHONDRIAL"/>
    <property type="match status" value="1"/>
</dbReference>
<evidence type="ECO:0000256" key="6">
    <source>
        <dbReference type="ARBA" id="ARBA00023136"/>
    </source>
</evidence>
<dbReference type="FunFam" id="3.40.50.300:FF:000218">
    <property type="entry name" value="Multidrug ABC transporter ATP-binding protein"/>
    <property type="match status" value="1"/>
</dbReference>
<evidence type="ECO:0000256" key="5">
    <source>
        <dbReference type="ARBA" id="ARBA00022989"/>
    </source>
</evidence>
<dbReference type="GO" id="GO:0016887">
    <property type="term" value="F:ATP hydrolysis activity"/>
    <property type="evidence" value="ECO:0007669"/>
    <property type="project" value="InterPro"/>
</dbReference>
<dbReference type="PROSITE" id="PS50929">
    <property type="entry name" value="ABC_TM1F"/>
    <property type="match status" value="1"/>
</dbReference>
<dbReference type="Pfam" id="PF00664">
    <property type="entry name" value="ABC_membrane"/>
    <property type="match status" value="1"/>
</dbReference>
<organism evidence="10 11">
    <name type="scientific">Pseudoalteromonas peptidolytica F12-50-A1</name>
    <dbReference type="NCBI Taxonomy" id="1315280"/>
    <lineage>
        <taxon>Bacteria</taxon>
        <taxon>Pseudomonadati</taxon>
        <taxon>Pseudomonadota</taxon>
        <taxon>Gammaproteobacteria</taxon>
        <taxon>Alteromonadales</taxon>
        <taxon>Pseudoalteromonadaceae</taxon>
        <taxon>Pseudoalteromonas</taxon>
    </lineage>
</organism>
<dbReference type="Gene3D" id="3.40.50.300">
    <property type="entry name" value="P-loop containing nucleotide triphosphate hydrolases"/>
    <property type="match status" value="1"/>
</dbReference>
<evidence type="ECO:0000256" key="7">
    <source>
        <dbReference type="SAM" id="Phobius"/>
    </source>
</evidence>
<accession>A0A8I0T6B7</accession>
<evidence type="ECO:0000259" key="8">
    <source>
        <dbReference type="PROSITE" id="PS50893"/>
    </source>
</evidence>
<evidence type="ECO:0000256" key="2">
    <source>
        <dbReference type="ARBA" id="ARBA00022692"/>
    </source>
</evidence>
<dbReference type="GO" id="GO:0015421">
    <property type="term" value="F:ABC-type oligopeptide transporter activity"/>
    <property type="evidence" value="ECO:0007669"/>
    <property type="project" value="TreeGrafter"/>
</dbReference>
<gene>
    <name evidence="10" type="ORF">PPEP_b0832</name>
</gene>
<feature type="transmembrane region" description="Helical" evidence="7">
    <location>
        <begin position="136"/>
        <end position="155"/>
    </location>
</feature>
<feature type="transmembrane region" description="Helical" evidence="7">
    <location>
        <begin position="161"/>
        <end position="179"/>
    </location>
</feature>
<dbReference type="InterPro" id="IPR003593">
    <property type="entry name" value="AAA+_ATPase"/>
</dbReference>
<dbReference type="SMART" id="SM00382">
    <property type="entry name" value="AAA"/>
    <property type="match status" value="1"/>
</dbReference>
<dbReference type="CDD" id="cd18551">
    <property type="entry name" value="ABC_6TM_LmrA_like"/>
    <property type="match status" value="1"/>
</dbReference>
<evidence type="ECO:0000259" key="9">
    <source>
        <dbReference type="PROSITE" id="PS50929"/>
    </source>
</evidence>
<dbReference type="InterPro" id="IPR039421">
    <property type="entry name" value="Type_1_exporter"/>
</dbReference>
<evidence type="ECO:0000256" key="4">
    <source>
        <dbReference type="ARBA" id="ARBA00022840"/>
    </source>
</evidence>
<feature type="domain" description="ABC transporter" evidence="8">
    <location>
        <begin position="333"/>
        <end position="568"/>
    </location>
</feature>
<dbReference type="InterPro" id="IPR017871">
    <property type="entry name" value="ABC_transporter-like_CS"/>
</dbReference>
<evidence type="ECO:0000256" key="3">
    <source>
        <dbReference type="ARBA" id="ARBA00022741"/>
    </source>
</evidence>
<dbReference type="PROSITE" id="PS00211">
    <property type="entry name" value="ABC_TRANSPORTER_1"/>
    <property type="match status" value="1"/>
</dbReference>
<dbReference type="AlphaFoldDB" id="A0A8I0T6B7"/>
<comment type="subcellular location">
    <subcellularLocation>
        <location evidence="1">Cell membrane</location>
        <topology evidence="1">Multi-pass membrane protein</topology>
    </subcellularLocation>
</comment>
<keyword evidence="5 7" id="KW-1133">Transmembrane helix</keyword>
<keyword evidence="3" id="KW-0547">Nucleotide-binding</keyword>
<keyword evidence="11" id="KW-1185">Reference proteome</keyword>
<dbReference type="Gene3D" id="1.20.1560.10">
    <property type="entry name" value="ABC transporter type 1, transmembrane domain"/>
    <property type="match status" value="1"/>
</dbReference>
<dbReference type="SUPFAM" id="SSF52540">
    <property type="entry name" value="P-loop containing nucleoside triphosphate hydrolases"/>
    <property type="match status" value="1"/>
</dbReference>
<name>A0A8I0T6B7_9GAMM</name>
<dbReference type="GO" id="GO:0005524">
    <property type="term" value="F:ATP binding"/>
    <property type="evidence" value="ECO:0007669"/>
    <property type="project" value="UniProtKB-KW"/>
</dbReference>
<feature type="transmembrane region" description="Helical" evidence="7">
    <location>
        <begin position="20"/>
        <end position="40"/>
    </location>
</feature>
<dbReference type="InterPro" id="IPR003439">
    <property type="entry name" value="ABC_transporter-like_ATP-bd"/>
</dbReference>
<dbReference type="Proteomes" id="UP000660708">
    <property type="component" value="Unassembled WGS sequence"/>
</dbReference>
<feature type="transmembrane region" description="Helical" evidence="7">
    <location>
        <begin position="267"/>
        <end position="288"/>
    </location>
</feature>
<reference evidence="10 11" key="1">
    <citation type="submission" date="2015-06" db="EMBL/GenBank/DDBJ databases">
        <title>Genome sequence of Pseudoalteromonas peptidolytica.</title>
        <authorList>
            <person name="Xie B.-B."/>
            <person name="Rong J.-C."/>
            <person name="Qin Q.-L."/>
            <person name="Zhang Y.-Z."/>
        </authorList>
    </citation>
    <scope>NUCLEOTIDE SEQUENCE [LARGE SCALE GENOMIC DNA]</scope>
    <source>
        <strain evidence="10 11">F12-50-A1</strain>
    </source>
</reference>
<dbReference type="RefSeq" id="WP_147391281.1">
    <property type="nucleotide sequence ID" value="NZ_AQHF01000034.1"/>
</dbReference>
<keyword evidence="2 7" id="KW-0812">Transmembrane</keyword>
<dbReference type="PANTHER" id="PTHR43394:SF1">
    <property type="entry name" value="ATP-BINDING CASSETTE SUB-FAMILY B MEMBER 10, MITOCHONDRIAL"/>
    <property type="match status" value="1"/>
</dbReference>
<feature type="domain" description="ABC transmembrane type-1" evidence="9">
    <location>
        <begin position="24"/>
        <end position="302"/>
    </location>
</feature>
<dbReference type="PROSITE" id="PS50893">
    <property type="entry name" value="ABC_TRANSPORTER_2"/>
    <property type="match status" value="1"/>
</dbReference>
<sequence>MNSTASLIRLVRRTRPSGLLLSTLFVVTLMSSLLGLLVPLQTKALLDKLSEAGAFTNEQALVLLSVLIGSAILAGVMTYIMGKIGNEQKRKLRADLFNHIIALPMSFFDNTRAGEPANRIVKDTEIIENLVSEQSVSFLSGVVSLLGSFIILWFLDWQMTMVMLGAVMVSFMLILPFSMRLTMLSKHLQDTEASLLGRLTELFSNIRLLRTQCAQEFEINHNNSQLNGLYHTAMKEHFLLATIGSLVNLVIMGSIVLVLGFGASRVASGVMTLGAFVAFIMFLLNIVLPMGQLSMVVAAFNKAKGAAIRINEILTTPLQIEEGVKLSLTNESIIVRELSFGYRDDKMIFDTLNCRFMAGKTTAIVGASGAGKSTLFALLQGFYQAKSGCIEVAGSNLNEIDKESLRSQVGYVAQDSPLLCATIYENLVYGAKQQPDPERLRQAIIDADLKHFIDTLPVGLDTQVGERGVTLSGGQRQRIALARALLKEPAVLLLDEATANLDAHTEAAIQLALHKAQAGRTTIIAAHRLSTVVDADNILVIQNGKVESQGKHDELMQSSEFYSQLISKQFGLKTNRDITVACS</sequence>
<keyword evidence="4 10" id="KW-0067">ATP-binding</keyword>
<dbReference type="InterPro" id="IPR036640">
    <property type="entry name" value="ABC1_TM_sf"/>
</dbReference>
<protein>
    <submittedName>
        <fullName evidence="10">ATP-binding cassette, subfamily B, bacterial</fullName>
    </submittedName>
</protein>
<dbReference type="GO" id="GO:0005886">
    <property type="term" value="C:plasma membrane"/>
    <property type="evidence" value="ECO:0007669"/>
    <property type="project" value="UniProtKB-SubCell"/>
</dbReference>
<dbReference type="InterPro" id="IPR011527">
    <property type="entry name" value="ABC1_TM_dom"/>
</dbReference>
<keyword evidence="6 7" id="KW-0472">Membrane</keyword>
<proteinExistence type="predicted"/>
<comment type="caution">
    <text evidence="10">The sequence shown here is derived from an EMBL/GenBank/DDBJ whole genome shotgun (WGS) entry which is preliminary data.</text>
</comment>
<dbReference type="InterPro" id="IPR027417">
    <property type="entry name" value="P-loop_NTPase"/>
</dbReference>